<organism evidence="1">
    <name type="scientific">Brassica napus</name>
    <name type="common">Rape</name>
    <dbReference type="NCBI Taxonomy" id="3708"/>
    <lineage>
        <taxon>Eukaryota</taxon>
        <taxon>Viridiplantae</taxon>
        <taxon>Streptophyta</taxon>
        <taxon>Embryophyta</taxon>
        <taxon>Tracheophyta</taxon>
        <taxon>Spermatophyta</taxon>
        <taxon>Magnoliopsida</taxon>
        <taxon>eudicotyledons</taxon>
        <taxon>Gunneridae</taxon>
        <taxon>Pentapetalae</taxon>
        <taxon>rosids</taxon>
        <taxon>malvids</taxon>
        <taxon>Brassicales</taxon>
        <taxon>Brassicaceae</taxon>
        <taxon>Brassiceae</taxon>
        <taxon>Brassica</taxon>
    </lineage>
</organism>
<evidence type="ECO:0000313" key="1">
    <source>
        <dbReference type="EMBL" id="CAF2027455.1"/>
    </source>
</evidence>
<dbReference type="EMBL" id="HG994371">
    <property type="protein sequence ID" value="CAF2027455.1"/>
    <property type="molecule type" value="Genomic_DNA"/>
</dbReference>
<sequence length="408" mass="44994">MFCVHPVMVGLARLASSSNPNPDQDPPPFTALADPFAVVLPPDFPDPPDSFSLLRRTSSPVTTIPLPRLVFAAADSVIGVLCCRFVNEFLVLLGFSSSYAVASCERWYQCNILILWLLCSPCPSLVTSLVPDLTSMTCASSPIDDSCQRSDWKTLRSRLHFSSLGTMTVLPSGKIDYVLFWCEYGSCTSPLWLLFDGSMCFKDSEHYYRTIPPMNLTFDDQLTHRCSPQTPLISIYSDHNDQRFNFDSGKSLWFHHGNAGIDKFCWELEFVPLEIGVKLILLSTGVEESSSLMFVSFQGVTLLSPLATTIQAQQVEFPSSEAYVLGIAGLSHIVTVVNGACSLMSSKICHQPVSPTSTNVYARLIQSSARSHSLLEDSSPVALIKMLLKPPHVGAMRDHYPSSFSLQE</sequence>
<gene>
    <name evidence="1" type="ORF">DARMORV10_C07P53080.1</name>
</gene>
<protein>
    <submittedName>
        <fullName evidence="1">(rape) hypothetical protein</fullName>
    </submittedName>
</protein>
<accession>A0A816MV40</accession>
<proteinExistence type="predicted"/>
<name>A0A816MV40_BRANA</name>
<reference evidence="1" key="1">
    <citation type="submission" date="2021-01" db="EMBL/GenBank/DDBJ databases">
        <authorList>
            <consortium name="Genoscope - CEA"/>
            <person name="William W."/>
        </authorList>
    </citation>
    <scope>NUCLEOTIDE SEQUENCE</scope>
</reference>
<dbReference type="Proteomes" id="UP001295469">
    <property type="component" value="Chromosome C07"/>
</dbReference>
<dbReference type="AlphaFoldDB" id="A0A816MV40"/>